<dbReference type="InterPro" id="IPR027022">
    <property type="entry name" value="ABC_permease_BceB-typ"/>
</dbReference>
<feature type="domain" description="ABC3 transporter permease C-terminal" evidence="7">
    <location>
        <begin position="61"/>
        <end position="177"/>
    </location>
</feature>
<protein>
    <recommendedName>
        <fullName evidence="7">ABC3 transporter permease C-terminal domain-containing protein</fullName>
    </recommendedName>
</protein>
<evidence type="ECO:0000256" key="5">
    <source>
        <dbReference type="ARBA" id="ARBA00023136"/>
    </source>
</evidence>
<keyword evidence="2 6" id="KW-1003">Cell membrane</keyword>
<organism evidence="8 9">
    <name type="scientific">Coprobacillus cateniformis</name>
    <dbReference type="NCBI Taxonomy" id="100884"/>
    <lineage>
        <taxon>Bacteria</taxon>
        <taxon>Bacillati</taxon>
        <taxon>Bacillota</taxon>
        <taxon>Erysipelotrichia</taxon>
        <taxon>Erysipelotrichales</taxon>
        <taxon>Coprobacillaceae</taxon>
        <taxon>Coprobacillus</taxon>
    </lineage>
</organism>
<gene>
    <name evidence="8" type="ORF">HMPREF9488_00238</name>
</gene>
<reference evidence="8 9" key="1">
    <citation type="submission" date="2010-12" db="EMBL/GenBank/DDBJ databases">
        <title>The Genome Sequence of Coprobacillus sp. strain 29_1.</title>
        <authorList>
            <consortium name="The Broad Institute Genome Sequencing Platform"/>
            <person name="Earl A."/>
            <person name="Ward D."/>
            <person name="Feldgarden M."/>
            <person name="Gevers D."/>
            <person name="Daigneault M."/>
            <person name="Sibley C.D."/>
            <person name="White A."/>
            <person name="Strauss J."/>
            <person name="Allen-Vercoe E."/>
            <person name="Young S.K."/>
            <person name="Zeng Q."/>
            <person name="Gargeya S."/>
            <person name="Fitzgerald M."/>
            <person name="Haas B."/>
            <person name="Abouelleil A."/>
            <person name="Alvarado L."/>
            <person name="Arachchi H.M."/>
            <person name="Berlin A."/>
            <person name="Brown A."/>
            <person name="Chapman S.B."/>
            <person name="Chen Z."/>
            <person name="Dunbar C."/>
            <person name="Freedman E."/>
            <person name="Gearin G."/>
            <person name="Gellesch M."/>
            <person name="Goldberg J."/>
            <person name="Griggs A."/>
            <person name="Gujja S."/>
            <person name="Heilman E."/>
            <person name="Heiman D."/>
            <person name="Howarth C."/>
            <person name="Larson L."/>
            <person name="Lui A."/>
            <person name="MacDonald P.J.P."/>
            <person name="Mehta T."/>
            <person name="Montmayeur A."/>
            <person name="Murphy C."/>
            <person name="Neiman D."/>
            <person name="Pearson M."/>
            <person name="Priest M."/>
            <person name="Roberts A."/>
            <person name="Saif S."/>
            <person name="Shea T."/>
            <person name="Shenoy N."/>
            <person name="Sisk P."/>
            <person name="Stolte C."/>
            <person name="Sykes S."/>
            <person name="White J."/>
            <person name="Yandava C."/>
            <person name="Nusbaum C."/>
            <person name="Birren B."/>
        </authorList>
    </citation>
    <scope>NUCLEOTIDE SEQUENCE [LARGE SCALE GENOMIC DNA]</scope>
    <source>
        <strain evidence="8 9">29_1</strain>
    </source>
</reference>
<keyword evidence="5 6" id="KW-0472">Membrane</keyword>
<comment type="caution">
    <text evidence="8">The sequence shown here is derived from an EMBL/GenBank/DDBJ whole genome shotgun (WGS) entry which is preliminary data.</text>
</comment>
<dbReference type="AlphaFoldDB" id="E7G650"/>
<keyword evidence="3 6" id="KW-0812">Transmembrane</keyword>
<dbReference type="OrthoDB" id="9781780at2"/>
<dbReference type="PIRSF" id="PIRSF018968">
    <property type="entry name" value="ABC_permease_BceB"/>
    <property type="match status" value="1"/>
</dbReference>
<feature type="transmembrane region" description="Helical" evidence="6">
    <location>
        <begin position="21"/>
        <end position="42"/>
    </location>
</feature>
<dbReference type="GeneID" id="78229337"/>
<dbReference type="STRING" id="100884.GCA_000269565_01462"/>
<evidence type="ECO:0000259" key="7">
    <source>
        <dbReference type="Pfam" id="PF02687"/>
    </source>
</evidence>
<keyword evidence="9" id="KW-1185">Reference proteome</keyword>
<evidence type="ECO:0000256" key="4">
    <source>
        <dbReference type="ARBA" id="ARBA00022989"/>
    </source>
</evidence>
<dbReference type="eggNOG" id="COG0577">
    <property type="taxonomic scope" value="Bacteria"/>
</dbReference>
<dbReference type="Proteomes" id="UP000003157">
    <property type="component" value="Unassembled WGS sequence"/>
</dbReference>
<dbReference type="Pfam" id="PF02687">
    <property type="entry name" value="FtsX"/>
    <property type="match status" value="1"/>
</dbReference>
<feature type="transmembrane region" description="Helical" evidence="6">
    <location>
        <begin position="590"/>
        <end position="613"/>
    </location>
</feature>
<evidence type="ECO:0000256" key="6">
    <source>
        <dbReference type="PIRNR" id="PIRNR018968"/>
    </source>
</evidence>
<evidence type="ECO:0000256" key="3">
    <source>
        <dbReference type="ARBA" id="ARBA00022692"/>
    </source>
</evidence>
<dbReference type="EMBL" id="ADKX01000001">
    <property type="protein sequence ID" value="EFW06701.1"/>
    <property type="molecule type" value="Genomic_DNA"/>
</dbReference>
<evidence type="ECO:0000313" key="8">
    <source>
        <dbReference type="EMBL" id="EFW06701.1"/>
    </source>
</evidence>
<comment type="subcellular location">
    <subcellularLocation>
        <location evidence="1 6">Cell membrane</location>
        <topology evidence="1 6">Multi-pass membrane protein</topology>
    </subcellularLocation>
</comment>
<feature type="transmembrane region" description="Helical" evidence="6">
    <location>
        <begin position="54"/>
        <end position="80"/>
    </location>
</feature>
<accession>E7G650</accession>
<feature type="transmembrane region" description="Helical" evidence="6">
    <location>
        <begin position="228"/>
        <end position="252"/>
    </location>
</feature>
<evidence type="ECO:0000256" key="2">
    <source>
        <dbReference type="ARBA" id="ARBA00022475"/>
    </source>
</evidence>
<feature type="transmembrane region" description="Helical" evidence="6">
    <location>
        <begin position="282"/>
        <end position="307"/>
    </location>
</feature>
<dbReference type="InterPro" id="IPR052536">
    <property type="entry name" value="ABC-4_Integral_Memb_Prot"/>
</dbReference>
<dbReference type="RefSeq" id="WP_008787366.1">
    <property type="nucleotide sequence ID" value="NZ_AKCB01000001.1"/>
</dbReference>
<feature type="transmembrane region" description="Helical" evidence="6">
    <location>
        <begin position="535"/>
        <end position="556"/>
    </location>
</feature>
<feature type="transmembrane region" description="Helical" evidence="6">
    <location>
        <begin position="101"/>
        <end position="134"/>
    </location>
</feature>
<evidence type="ECO:0000256" key="1">
    <source>
        <dbReference type="ARBA" id="ARBA00004651"/>
    </source>
</evidence>
<sequence length="659" mass="75587">MKKFFYSRLALSNIKKNAKIYLPYLLTSTFTVMMFYVIHSLAVNQSLRDTSSTAPVVLMLGSWVVMIFSVIFLFYVNSFLIKRRKKEIALYNILGMEKKHVMIMMACETILTTLTSLIFGVLFGALFSKLMFLLLVNLSHIQTAITFEIPQSTIFLTVIVYGAIFFIAYLFNVIQIKLANPIELLRGGEHGEKEPKTKWLLTLVGILTLGGGYYLAQTIEDPMDALTLFFVAVVLVIIGTYCLFTAGSIVILKMLKKNKRFYYKTRHFTSVSQMVYRMKQNAVGLASICILCTCILVMISSTVTLYLGVKDTVQILQDEDFVMKINPYSEGKLPSKQELSTLYAKIQDNLKAKDIKTTAFVTRSIYEISYNQKDGEYITGEGSDARDFKSFSAMTLEEYNRAYHKNETLKENEVLVHSNFEKLPNQMKINEKTVHVKSEVQDKYFLETEFSKSAQLTGIVLKDEKTLKDILFALEDQVQPIEYMSIDYQNKADAKVAEEVIQDIVQSEKTTEDYTIFTSSQYEMENMFNDSYGSLFFLGLFLGLLFLMAAILIMYYKQLSEGYEDQRRFEIMQNVGMSKKEVKQTIRSQVLIFFFLPLVVAVIHMSFAFKMIMKMFGYLIASGEGLFITCTIISIVILAILYSIVYILTARTYYKIVRH</sequence>
<dbReference type="InterPro" id="IPR003838">
    <property type="entry name" value="ABC3_permease_C"/>
</dbReference>
<proteinExistence type="inferred from homology"/>
<feature type="transmembrane region" description="Helical" evidence="6">
    <location>
        <begin position="625"/>
        <end position="648"/>
    </location>
</feature>
<evidence type="ECO:0000313" key="9">
    <source>
        <dbReference type="Proteomes" id="UP000003157"/>
    </source>
</evidence>
<dbReference type="PANTHER" id="PTHR46795">
    <property type="entry name" value="ABC TRANSPORTER PERMEASE-RELATED-RELATED"/>
    <property type="match status" value="1"/>
</dbReference>
<comment type="similarity">
    <text evidence="6">Belongs to the ABC-4 integral membrane protein family.</text>
</comment>
<dbReference type="GO" id="GO:0005886">
    <property type="term" value="C:plasma membrane"/>
    <property type="evidence" value="ECO:0007669"/>
    <property type="project" value="UniProtKB-SubCell"/>
</dbReference>
<keyword evidence="4 6" id="KW-1133">Transmembrane helix</keyword>
<name>E7G650_9FIRM</name>
<keyword evidence="6" id="KW-0813">Transport</keyword>
<dbReference type="HOGENOM" id="CLU_022800_2_3_9"/>
<dbReference type="GO" id="GO:0055085">
    <property type="term" value="P:transmembrane transport"/>
    <property type="evidence" value="ECO:0007669"/>
    <property type="project" value="UniProtKB-UniRule"/>
</dbReference>
<feature type="transmembrane region" description="Helical" evidence="6">
    <location>
        <begin position="199"/>
        <end position="216"/>
    </location>
</feature>
<feature type="transmembrane region" description="Helical" evidence="6">
    <location>
        <begin position="154"/>
        <end position="178"/>
    </location>
</feature>
<dbReference type="PANTHER" id="PTHR46795:SF3">
    <property type="entry name" value="ABC TRANSPORTER PERMEASE"/>
    <property type="match status" value="1"/>
</dbReference>